<evidence type="ECO:0000256" key="1">
    <source>
        <dbReference type="SAM" id="MobiDB-lite"/>
    </source>
</evidence>
<dbReference type="WBParaSite" id="nRc.2.0.1.t14562-RA">
    <property type="protein sequence ID" value="nRc.2.0.1.t14562-RA"/>
    <property type="gene ID" value="nRc.2.0.1.g14562"/>
</dbReference>
<organism evidence="2 3">
    <name type="scientific">Romanomermis culicivorax</name>
    <name type="common">Nematode worm</name>
    <dbReference type="NCBI Taxonomy" id="13658"/>
    <lineage>
        <taxon>Eukaryota</taxon>
        <taxon>Metazoa</taxon>
        <taxon>Ecdysozoa</taxon>
        <taxon>Nematoda</taxon>
        <taxon>Enoplea</taxon>
        <taxon>Dorylaimia</taxon>
        <taxon>Mermithida</taxon>
        <taxon>Mermithoidea</taxon>
        <taxon>Mermithidae</taxon>
        <taxon>Romanomermis</taxon>
    </lineage>
</organism>
<name>A0A915IK58_ROMCU</name>
<protein>
    <submittedName>
        <fullName evidence="3">Uncharacterized protein</fullName>
    </submittedName>
</protein>
<accession>A0A915IK58</accession>
<evidence type="ECO:0000313" key="3">
    <source>
        <dbReference type="WBParaSite" id="nRc.2.0.1.t14562-RA"/>
    </source>
</evidence>
<feature type="region of interest" description="Disordered" evidence="1">
    <location>
        <begin position="103"/>
        <end position="134"/>
    </location>
</feature>
<keyword evidence="2" id="KW-1185">Reference proteome</keyword>
<sequence length="134" mass="14750">MTVDWTIFELRGLLGRFESSPCVSHALQKTIRFLEKPNKKTNLNNEKYDVFLPKTKSAIYPAGAAGTFNAIDDAVPASAGVSDILMTAKGLFRAQTLTAGSVSTELESLSETQKRKPTSRIAETRFKDLIPKSR</sequence>
<reference evidence="3" key="1">
    <citation type="submission" date="2022-11" db="UniProtKB">
        <authorList>
            <consortium name="WormBaseParasite"/>
        </authorList>
    </citation>
    <scope>IDENTIFICATION</scope>
</reference>
<dbReference type="Proteomes" id="UP000887565">
    <property type="component" value="Unplaced"/>
</dbReference>
<evidence type="ECO:0000313" key="2">
    <source>
        <dbReference type="Proteomes" id="UP000887565"/>
    </source>
</evidence>
<dbReference type="AlphaFoldDB" id="A0A915IK58"/>
<feature type="compositionally biased region" description="Basic and acidic residues" evidence="1">
    <location>
        <begin position="122"/>
        <end position="134"/>
    </location>
</feature>
<proteinExistence type="predicted"/>